<dbReference type="SUPFAM" id="SSF55729">
    <property type="entry name" value="Acyl-CoA N-acyltransferases (Nat)"/>
    <property type="match status" value="1"/>
</dbReference>
<dbReference type="PROSITE" id="PS51186">
    <property type="entry name" value="GNAT"/>
    <property type="match status" value="1"/>
</dbReference>
<proteinExistence type="predicted"/>
<gene>
    <name evidence="2" type="ORF">NX02_08915</name>
</gene>
<dbReference type="Gene3D" id="3.40.630.30">
    <property type="match status" value="1"/>
</dbReference>
<dbReference type="OrthoDB" id="5295305at2"/>
<protein>
    <recommendedName>
        <fullName evidence="1">N-acetyltransferase domain-containing protein</fullName>
    </recommendedName>
</protein>
<reference evidence="2 3" key="1">
    <citation type="submission" date="2013-07" db="EMBL/GenBank/DDBJ databases">
        <title>Completed genome of Sphingomonas sanxanigenens NX02.</title>
        <authorList>
            <person name="Ma T."/>
            <person name="Huang H."/>
            <person name="Wu M."/>
            <person name="Li X."/>
            <person name="Li G."/>
        </authorList>
    </citation>
    <scope>NUCLEOTIDE SEQUENCE [LARGE SCALE GENOMIC DNA]</scope>
    <source>
        <strain evidence="2 3">NX02</strain>
    </source>
</reference>
<feature type="domain" description="N-acetyltransferase" evidence="1">
    <location>
        <begin position="12"/>
        <end position="171"/>
    </location>
</feature>
<dbReference type="EMBL" id="CP006644">
    <property type="protein sequence ID" value="AHE53506.1"/>
    <property type="molecule type" value="Genomic_DNA"/>
</dbReference>
<name>W0A8W5_9SPHN</name>
<dbReference type="PATRIC" id="fig|1123269.5.peg.1749"/>
<evidence type="ECO:0000313" key="3">
    <source>
        <dbReference type="Proteomes" id="UP000018851"/>
    </source>
</evidence>
<organism evidence="2 3">
    <name type="scientific">Sphingomonas sanxanigenens DSM 19645 = NX02</name>
    <dbReference type="NCBI Taxonomy" id="1123269"/>
    <lineage>
        <taxon>Bacteria</taxon>
        <taxon>Pseudomonadati</taxon>
        <taxon>Pseudomonadota</taxon>
        <taxon>Alphaproteobacteria</taxon>
        <taxon>Sphingomonadales</taxon>
        <taxon>Sphingomonadaceae</taxon>
        <taxon>Sphingomonas</taxon>
    </lineage>
</organism>
<dbReference type="Proteomes" id="UP000018851">
    <property type="component" value="Chromosome"/>
</dbReference>
<sequence length="175" mass="19843">MSRFPSIDTARLRLRPIELSDAAALHAALSDPVTMHWWSSAPRTSLAETEAYVRVNVEEKTWRCWAITERGDDHALGWVNLSERRAAVFEVGYILVPQVRGRGIAAEAVSGVIDRMFADGARRIFADVDPDNAASVGLLERLGFRLEGRLREEWETHIGVRDTLLYGLLRREWRS</sequence>
<dbReference type="GO" id="GO:0016747">
    <property type="term" value="F:acyltransferase activity, transferring groups other than amino-acyl groups"/>
    <property type="evidence" value="ECO:0007669"/>
    <property type="project" value="InterPro"/>
</dbReference>
<evidence type="ECO:0000313" key="2">
    <source>
        <dbReference type="EMBL" id="AHE53506.1"/>
    </source>
</evidence>
<dbReference type="RefSeq" id="WP_025291762.1">
    <property type="nucleotide sequence ID" value="NZ_CP006644.1"/>
</dbReference>
<dbReference type="PANTHER" id="PTHR43792">
    <property type="entry name" value="GNAT FAMILY, PUTATIVE (AFU_ORTHOLOGUE AFUA_3G00765)-RELATED-RELATED"/>
    <property type="match status" value="1"/>
</dbReference>
<dbReference type="KEGG" id="ssan:NX02_08915"/>
<dbReference type="HOGENOM" id="CLU_013985_3_6_5"/>
<dbReference type="InterPro" id="IPR016181">
    <property type="entry name" value="Acyl_CoA_acyltransferase"/>
</dbReference>
<evidence type="ECO:0000259" key="1">
    <source>
        <dbReference type="PROSITE" id="PS51186"/>
    </source>
</evidence>
<keyword evidence="3" id="KW-1185">Reference proteome</keyword>
<dbReference type="PANTHER" id="PTHR43792:SF1">
    <property type="entry name" value="N-ACETYLTRANSFERASE DOMAIN-CONTAINING PROTEIN"/>
    <property type="match status" value="1"/>
</dbReference>
<dbReference type="STRING" id="1123269.NX02_08915"/>
<dbReference type="InterPro" id="IPR000182">
    <property type="entry name" value="GNAT_dom"/>
</dbReference>
<dbReference type="AlphaFoldDB" id="W0A8W5"/>
<dbReference type="Pfam" id="PF13302">
    <property type="entry name" value="Acetyltransf_3"/>
    <property type="match status" value="1"/>
</dbReference>
<accession>W0A8W5</accession>
<dbReference type="eggNOG" id="COG1670">
    <property type="taxonomic scope" value="Bacteria"/>
</dbReference>
<dbReference type="InterPro" id="IPR051531">
    <property type="entry name" value="N-acetyltransferase"/>
</dbReference>